<gene>
    <name evidence="2" type="ORF">DXN05_11630</name>
</gene>
<accession>A0A3E1NJQ0</accession>
<proteinExistence type="predicted"/>
<feature type="compositionally biased region" description="Acidic residues" evidence="1">
    <location>
        <begin position="49"/>
        <end position="59"/>
    </location>
</feature>
<comment type="caution">
    <text evidence="2">The sequence shown here is derived from an EMBL/GenBank/DDBJ whole genome shotgun (WGS) entry which is preliminary data.</text>
</comment>
<organism evidence="2 3">
    <name type="scientific">Deminuibacter soli</name>
    <dbReference type="NCBI Taxonomy" id="2291815"/>
    <lineage>
        <taxon>Bacteria</taxon>
        <taxon>Pseudomonadati</taxon>
        <taxon>Bacteroidota</taxon>
        <taxon>Chitinophagia</taxon>
        <taxon>Chitinophagales</taxon>
        <taxon>Chitinophagaceae</taxon>
        <taxon>Deminuibacter</taxon>
    </lineage>
</organism>
<sequence>MDPEKAKKKEQEQDKNTLSDEPWANGTADAFARTEEPFNESAREISDAQLDDMLGDLQS</sequence>
<feature type="compositionally biased region" description="Basic and acidic residues" evidence="1">
    <location>
        <begin position="32"/>
        <end position="46"/>
    </location>
</feature>
<evidence type="ECO:0000256" key="1">
    <source>
        <dbReference type="SAM" id="MobiDB-lite"/>
    </source>
</evidence>
<dbReference type="EMBL" id="QTJU01000003">
    <property type="protein sequence ID" value="RFM28166.1"/>
    <property type="molecule type" value="Genomic_DNA"/>
</dbReference>
<keyword evidence="3" id="KW-1185">Reference proteome</keyword>
<dbReference type="AlphaFoldDB" id="A0A3E1NJQ0"/>
<feature type="region of interest" description="Disordered" evidence="1">
    <location>
        <begin position="1"/>
        <end position="59"/>
    </location>
</feature>
<name>A0A3E1NJQ0_9BACT</name>
<evidence type="ECO:0000313" key="2">
    <source>
        <dbReference type="EMBL" id="RFM28166.1"/>
    </source>
</evidence>
<dbReference type="RefSeq" id="WP_116847412.1">
    <property type="nucleotide sequence ID" value="NZ_QTJU01000003.1"/>
</dbReference>
<dbReference type="Proteomes" id="UP000261284">
    <property type="component" value="Unassembled WGS sequence"/>
</dbReference>
<reference evidence="2 3" key="1">
    <citation type="submission" date="2018-08" db="EMBL/GenBank/DDBJ databases">
        <title>Chitinophagaceae sp. K23C18032701, a novel bacterium isolated from forest soil.</title>
        <authorList>
            <person name="Wang C."/>
        </authorList>
    </citation>
    <scope>NUCLEOTIDE SEQUENCE [LARGE SCALE GENOMIC DNA]</scope>
    <source>
        <strain evidence="2 3">K23C18032701</strain>
    </source>
</reference>
<protein>
    <submittedName>
        <fullName evidence="2">Uncharacterized protein</fullName>
    </submittedName>
</protein>
<feature type="compositionally biased region" description="Basic and acidic residues" evidence="1">
    <location>
        <begin position="1"/>
        <end position="18"/>
    </location>
</feature>
<evidence type="ECO:0000313" key="3">
    <source>
        <dbReference type="Proteomes" id="UP000261284"/>
    </source>
</evidence>